<protein>
    <recommendedName>
        <fullName evidence="8">AP2/ERF domain-containing protein</fullName>
    </recommendedName>
</protein>
<dbReference type="FunFam" id="3.30.730.10:FF:000001">
    <property type="entry name" value="Ethylene-responsive transcription factor 2"/>
    <property type="match status" value="1"/>
</dbReference>
<dbReference type="SUPFAM" id="SSF54171">
    <property type="entry name" value="DNA-binding domain"/>
    <property type="match status" value="1"/>
</dbReference>
<name>A0A1R3HGY6_COCAP</name>
<dbReference type="EMBL" id="AWWV01011989">
    <property type="protein sequence ID" value="OMO69601.1"/>
    <property type="molecule type" value="Genomic_DNA"/>
</dbReference>
<evidence type="ECO:0000259" key="8">
    <source>
        <dbReference type="PROSITE" id="PS51032"/>
    </source>
</evidence>
<comment type="similarity">
    <text evidence="6">Belongs to the AP2/ERF transcription factor family. ERF subfamily.</text>
</comment>
<dbReference type="InterPro" id="IPR001471">
    <property type="entry name" value="AP2/ERF_dom"/>
</dbReference>
<accession>A0A1R3HGY6</accession>
<gene>
    <name evidence="9" type="ORF">CCACVL1_19394</name>
</gene>
<dbReference type="Proteomes" id="UP000188268">
    <property type="component" value="Unassembled WGS sequence"/>
</dbReference>
<dbReference type="PANTHER" id="PTHR31190">
    <property type="entry name" value="DNA-BINDING DOMAIN"/>
    <property type="match status" value="1"/>
</dbReference>
<comment type="subcellular location">
    <subcellularLocation>
        <location evidence="1">Nucleus</location>
    </subcellularLocation>
</comment>
<evidence type="ECO:0000256" key="7">
    <source>
        <dbReference type="SAM" id="MobiDB-lite"/>
    </source>
</evidence>
<keyword evidence="3" id="KW-0238">DNA-binding</keyword>
<dbReference type="GO" id="GO:0005634">
    <property type="term" value="C:nucleus"/>
    <property type="evidence" value="ECO:0007669"/>
    <property type="project" value="UniProtKB-SubCell"/>
</dbReference>
<reference evidence="9 10" key="1">
    <citation type="submission" date="2013-09" db="EMBL/GenBank/DDBJ databases">
        <title>Corchorus capsularis genome sequencing.</title>
        <authorList>
            <person name="Alam M."/>
            <person name="Haque M.S."/>
            <person name="Islam M.S."/>
            <person name="Emdad E.M."/>
            <person name="Islam M.M."/>
            <person name="Ahmed B."/>
            <person name="Halim A."/>
            <person name="Hossen Q.M.M."/>
            <person name="Hossain M.Z."/>
            <person name="Ahmed R."/>
            <person name="Khan M.M."/>
            <person name="Islam R."/>
            <person name="Rashid M.M."/>
            <person name="Khan S.A."/>
            <person name="Rahman M.S."/>
            <person name="Alam M."/>
        </authorList>
    </citation>
    <scope>NUCLEOTIDE SEQUENCE [LARGE SCALE GENOMIC DNA]</scope>
    <source>
        <strain evidence="10">cv. CVL-1</strain>
        <tissue evidence="9">Whole seedling</tissue>
    </source>
</reference>
<evidence type="ECO:0000313" key="9">
    <source>
        <dbReference type="EMBL" id="OMO69601.1"/>
    </source>
</evidence>
<keyword evidence="10" id="KW-1185">Reference proteome</keyword>
<dbReference type="GO" id="GO:0003700">
    <property type="term" value="F:DNA-binding transcription factor activity"/>
    <property type="evidence" value="ECO:0007669"/>
    <property type="project" value="InterPro"/>
</dbReference>
<keyword evidence="2" id="KW-0805">Transcription regulation</keyword>
<dbReference type="CDD" id="cd00018">
    <property type="entry name" value="AP2"/>
    <property type="match status" value="1"/>
</dbReference>
<evidence type="ECO:0000313" key="10">
    <source>
        <dbReference type="Proteomes" id="UP000188268"/>
    </source>
</evidence>
<feature type="compositionally biased region" description="Low complexity" evidence="7">
    <location>
        <begin position="193"/>
        <end position="218"/>
    </location>
</feature>
<dbReference type="Pfam" id="PF00847">
    <property type="entry name" value="AP2"/>
    <property type="match status" value="1"/>
</dbReference>
<dbReference type="Gene3D" id="3.30.730.10">
    <property type="entry name" value="AP2/ERF domain"/>
    <property type="match status" value="1"/>
</dbReference>
<feature type="region of interest" description="Disordered" evidence="7">
    <location>
        <begin position="179"/>
        <end position="230"/>
    </location>
</feature>
<dbReference type="InterPro" id="IPR016177">
    <property type="entry name" value="DNA-bd_dom_sf"/>
</dbReference>
<dbReference type="PROSITE" id="PS51032">
    <property type="entry name" value="AP2_ERF"/>
    <property type="match status" value="1"/>
</dbReference>
<dbReference type="InterPro" id="IPR036955">
    <property type="entry name" value="AP2/ERF_dom_sf"/>
</dbReference>
<evidence type="ECO:0000256" key="2">
    <source>
        <dbReference type="ARBA" id="ARBA00023015"/>
    </source>
</evidence>
<comment type="caution">
    <text evidence="9">The sequence shown here is derived from an EMBL/GenBank/DDBJ whole genome shotgun (WGS) entry which is preliminary data.</text>
</comment>
<sequence length="267" mass="29458">MYGESCSTSSEFDLTLLDSISQYLLEDDLEVLPPASSFMNNTVKTELSFDQTYDNNPINVDQWITFDQLFDPAADQTMTTVVNVDPVPSSAMAASVTKTAAKPRVAPPANKVHYRGVRRRPWGTYAAEIRDPKKNGARIWLGTYETPEDAALAYDKAAFKMRGSKAKLNFPHLIGSGQVEPVRVTNNKRRSPEPSTSSSSWSSSDQSASSSPSSPAMSDEGITTPKSKRRLCEINNSAPVVIPELGTEFEIDFNQLIPTDFWQTVFC</sequence>
<dbReference type="STRING" id="210143.A0A1R3HGY6"/>
<dbReference type="GO" id="GO:0003677">
    <property type="term" value="F:DNA binding"/>
    <property type="evidence" value="ECO:0007669"/>
    <property type="project" value="UniProtKB-KW"/>
</dbReference>
<dbReference type="OrthoDB" id="552345at2759"/>
<dbReference type="OMA" id="CEINNSA"/>
<keyword evidence="5" id="KW-0539">Nucleus</keyword>
<evidence type="ECO:0000256" key="5">
    <source>
        <dbReference type="ARBA" id="ARBA00023242"/>
    </source>
</evidence>
<evidence type="ECO:0000256" key="4">
    <source>
        <dbReference type="ARBA" id="ARBA00023163"/>
    </source>
</evidence>
<dbReference type="PANTHER" id="PTHR31190:SF102">
    <property type="entry name" value="AP2_ERF DOMAIN-CONTAINING PROTEIN"/>
    <property type="match status" value="1"/>
</dbReference>
<feature type="domain" description="AP2/ERF" evidence="8">
    <location>
        <begin position="113"/>
        <end position="171"/>
    </location>
</feature>
<evidence type="ECO:0000256" key="6">
    <source>
        <dbReference type="ARBA" id="ARBA00024343"/>
    </source>
</evidence>
<dbReference type="Gramene" id="OMO69601">
    <property type="protein sequence ID" value="OMO69601"/>
    <property type="gene ID" value="CCACVL1_19394"/>
</dbReference>
<evidence type="ECO:0000256" key="3">
    <source>
        <dbReference type="ARBA" id="ARBA00023125"/>
    </source>
</evidence>
<dbReference type="SMART" id="SM00380">
    <property type="entry name" value="AP2"/>
    <property type="match status" value="1"/>
</dbReference>
<organism evidence="9 10">
    <name type="scientific">Corchorus capsularis</name>
    <name type="common">Jute</name>
    <dbReference type="NCBI Taxonomy" id="210143"/>
    <lineage>
        <taxon>Eukaryota</taxon>
        <taxon>Viridiplantae</taxon>
        <taxon>Streptophyta</taxon>
        <taxon>Embryophyta</taxon>
        <taxon>Tracheophyta</taxon>
        <taxon>Spermatophyta</taxon>
        <taxon>Magnoliopsida</taxon>
        <taxon>eudicotyledons</taxon>
        <taxon>Gunneridae</taxon>
        <taxon>Pentapetalae</taxon>
        <taxon>rosids</taxon>
        <taxon>malvids</taxon>
        <taxon>Malvales</taxon>
        <taxon>Malvaceae</taxon>
        <taxon>Grewioideae</taxon>
        <taxon>Apeibeae</taxon>
        <taxon>Corchorus</taxon>
    </lineage>
</organism>
<dbReference type="InterPro" id="IPR044808">
    <property type="entry name" value="ERF_plant"/>
</dbReference>
<dbReference type="AlphaFoldDB" id="A0A1R3HGY6"/>
<evidence type="ECO:0000256" key="1">
    <source>
        <dbReference type="ARBA" id="ARBA00004123"/>
    </source>
</evidence>
<dbReference type="PRINTS" id="PR00367">
    <property type="entry name" value="ETHRSPELEMNT"/>
</dbReference>
<proteinExistence type="inferred from homology"/>
<keyword evidence="4" id="KW-0804">Transcription</keyword>
<dbReference type="GO" id="GO:0009873">
    <property type="term" value="P:ethylene-activated signaling pathway"/>
    <property type="evidence" value="ECO:0007669"/>
    <property type="project" value="InterPro"/>
</dbReference>